<dbReference type="Proteomes" id="UP000663828">
    <property type="component" value="Unassembled WGS sequence"/>
</dbReference>
<feature type="compositionally biased region" description="Low complexity" evidence="1">
    <location>
        <begin position="67"/>
        <end position="81"/>
    </location>
</feature>
<name>A0A815IKL6_ADIRI</name>
<reference evidence="3" key="1">
    <citation type="submission" date="2021-02" db="EMBL/GenBank/DDBJ databases">
        <authorList>
            <person name="Nowell W R."/>
        </authorList>
    </citation>
    <scope>NUCLEOTIDE SEQUENCE</scope>
</reference>
<feature type="domain" description="Small EDRK-rich factor-like N-terminal" evidence="2">
    <location>
        <begin position="1"/>
        <end position="23"/>
    </location>
</feature>
<evidence type="ECO:0000259" key="2">
    <source>
        <dbReference type="Pfam" id="PF04419"/>
    </source>
</evidence>
<evidence type="ECO:0000313" key="4">
    <source>
        <dbReference type="Proteomes" id="UP000663828"/>
    </source>
</evidence>
<proteinExistence type="predicted"/>
<dbReference type="InterPro" id="IPR007513">
    <property type="entry name" value="SERF-like_N"/>
</dbReference>
<sequence>MTRGNQRDLAREKNMKNQKGKNQASSEMEGNKGLSLQERQLRDAAKMREKQQLAQQKKASDGGAGGNNNASGGAGAAASTR</sequence>
<evidence type="ECO:0000313" key="3">
    <source>
        <dbReference type="EMBL" id="CAF1366226.1"/>
    </source>
</evidence>
<dbReference type="AlphaFoldDB" id="A0A815IKL6"/>
<keyword evidence="4" id="KW-1185">Reference proteome</keyword>
<accession>A0A815IKL6</accession>
<protein>
    <recommendedName>
        <fullName evidence="2">Small EDRK-rich factor-like N-terminal domain-containing protein</fullName>
    </recommendedName>
</protein>
<evidence type="ECO:0000256" key="1">
    <source>
        <dbReference type="SAM" id="MobiDB-lite"/>
    </source>
</evidence>
<dbReference type="Pfam" id="PF04419">
    <property type="entry name" value="SERF-like_N"/>
    <property type="match status" value="1"/>
</dbReference>
<dbReference type="EMBL" id="CAJNOR010003001">
    <property type="protein sequence ID" value="CAF1366226.1"/>
    <property type="molecule type" value="Genomic_DNA"/>
</dbReference>
<organism evidence="3 4">
    <name type="scientific">Adineta ricciae</name>
    <name type="common">Rotifer</name>
    <dbReference type="NCBI Taxonomy" id="249248"/>
    <lineage>
        <taxon>Eukaryota</taxon>
        <taxon>Metazoa</taxon>
        <taxon>Spiralia</taxon>
        <taxon>Gnathifera</taxon>
        <taxon>Rotifera</taxon>
        <taxon>Eurotatoria</taxon>
        <taxon>Bdelloidea</taxon>
        <taxon>Adinetida</taxon>
        <taxon>Adinetidae</taxon>
        <taxon>Adineta</taxon>
    </lineage>
</organism>
<comment type="caution">
    <text evidence="3">The sequence shown here is derived from an EMBL/GenBank/DDBJ whole genome shotgun (WGS) entry which is preliminary data.</text>
</comment>
<feature type="region of interest" description="Disordered" evidence="1">
    <location>
        <begin position="1"/>
        <end position="81"/>
    </location>
</feature>
<feature type="compositionally biased region" description="Basic and acidic residues" evidence="1">
    <location>
        <begin position="39"/>
        <end position="51"/>
    </location>
</feature>
<feature type="compositionally biased region" description="Basic and acidic residues" evidence="1">
    <location>
        <begin position="1"/>
        <end position="15"/>
    </location>
</feature>
<gene>
    <name evidence="3" type="ORF">XAT740_LOCUS32289</name>
</gene>